<keyword evidence="1" id="KW-0863">Zinc-finger</keyword>
<evidence type="ECO:0000256" key="1">
    <source>
        <dbReference type="PROSITE-ProRule" id="PRU00047"/>
    </source>
</evidence>
<protein>
    <recommendedName>
        <fullName evidence="2">CCHC-type domain-containing protein</fullName>
    </recommendedName>
</protein>
<dbReference type="Proteomes" id="UP001652741">
    <property type="component" value="Chromosome ssa07"/>
</dbReference>
<feature type="domain" description="CCHC-type" evidence="2">
    <location>
        <begin position="227"/>
        <end position="240"/>
    </location>
</feature>
<keyword evidence="1" id="KW-0862">Zinc</keyword>
<accession>A0ABM3F4Z1</accession>
<sequence>MSAPTGYGPRREHGSRWNRLYFDGDEKNYELWETKFLGHLRLLGLKAAILSVDEDEEDGEKNEEAYAELIQVLDDKSLSLIMREAADDGRKALKILREHYAGKGKPRVISLYTELTSLQKAADESVTDYIIRAETAITALRNAEETLSDGLLIAMILKGLPESFKPFAIHITQSDEPTTFGKFKTKLRSYESTEKFSAISTDDNVMKASNIKVSWPRGRDKGTEITCFNCGQKGHKARQCTVTGERKERRQWCSFCKSSTHTDANCRRKRRDNVKQATDAESHTFAFRISDCQVSGLKQKGLMVDTGATSHIVTDIGKFKEFDETFKPEKHSVELADGTRTNGVAERRGAAEVYLRDNTGRRVKTTLTKALYVPSFPQDIFSVKAATANGASVNFRQGCNKLIHKNGTTFDIKEYDRLYYLNTVSDENDDGCHGCYDIHTWHKILGLHVWNIN</sequence>
<dbReference type="Pfam" id="PF14223">
    <property type="entry name" value="Retrotran_gag_2"/>
    <property type="match status" value="1"/>
</dbReference>
<proteinExistence type="predicted"/>
<reference evidence="4" key="1">
    <citation type="submission" date="2025-08" db="UniProtKB">
        <authorList>
            <consortium name="RefSeq"/>
        </authorList>
    </citation>
    <scope>IDENTIFICATION</scope>
</reference>
<dbReference type="PROSITE" id="PS50158">
    <property type="entry name" value="ZF_CCHC"/>
    <property type="match status" value="1"/>
</dbReference>
<name>A0ABM3F4Z1_SALSA</name>
<keyword evidence="3" id="KW-1185">Reference proteome</keyword>
<dbReference type="InterPro" id="IPR001878">
    <property type="entry name" value="Znf_CCHC"/>
</dbReference>
<dbReference type="GeneID" id="123743804"/>
<keyword evidence="1" id="KW-0479">Metal-binding</keyword>
<evidence type="ECO:0000313" key="4">
    <source>
        <dbReference type="RefSeq" id="XP_045578378.1"/>
    </source>
</evidence>
<dbReference type="InterPro" id="IPR054722">
    <property type="entry name" value="PolX-like_BBD"/>
</dbReference>
<dbReference type="PANTHER" id="PTHR47481:SF31">
    <property type="entry name" value="OS01G0873500 PROTEIN"/>
    <property type="match status" value="1"/>
</dbReference>
<dbReference type="SMART" id="SM00343">
    <property type="entry name" value="ZnF_C2HC"/>
    <property type="match status" value="2"/>
</dbReference>
<organism evidence="3 4">
    <name type="scientific">Salmo salar</name>
    <name type="common">Atlantic salmon</name>
    <dbReference type="NCBI Taxonomy" id="8030"/>
    <lineage>
        <taxon>Eukaryota</taxon>
        <taxon>Metazoa</taxon>
        <taxon>Chordata</taxon>
        <taxon>Craniata</taxon>
        <taxon>Vertebrata</taxon>
        <taxon>Euteleostomi</taxon>
        <taxon>Actinopterygii</taxon>
        <taxon>Neopterygii</taxon>
        <taxon>Teleostei</taxon>
        <taxon>Protacanthopterygii</taxon>
        <taxon>Salmoniformes</taxon>
        <taxon>Salmonidae</taxon>
        <taxon>Salmoninae</taxon>
        <taxon>Salmo</taxon>
    </lineage>
</organism>
<dbReference type="InterPro" id="IPR036875">
    <property type="entry name" value="Znf_CCHC_sf"/>
</dbReference>
<dbReference type="PANTHER" id="PTHR47481">
    <property type="match status" value="1"/>
</dbReference>
<gene>
    <name evidence="4" type="primary">LOC123743804</name>
</gene>
<dbReference type="SUPFAM" id="SSF57756">
    <property type="entry name" value="Retrovirus zinc finger-like domains"/>
    <property type="match status" value="1"/>
</dbReference>
<dbReference type="Gene3D" id="4.10.60.10">
    <property type="entry name" value="Zinc finger, CCHC-type"/>
    <property type="match status" value="1"/>
</dbReference>
<dbReference type="RefSeq" id="XP_045578378.1">
    <property type="nucleotide sequence ID" value="XM_045722422.1"/>
</dbReference>
<evidence type="ECO:0000313" key="3">
    <source>
        <dbReference type="Proteomes" id="UP001652741"/>
    </source>
</evidence>
<evidence type="ECO:0000259" key="2">
    <source>
        <dbReference type="PROSITE" id="PS50158"/>
    </source>
</evidence>
<dbReference type="Pfam" id="PF22936">
    <property type="entry name" value="Pol_BBD"/>
    <property type="match status" value="1"/>
</dbReference>
<dbReference type="Pfam" id="PF00098">
    <property type="entry name" value="zf-CCHC"/>
    <property type="match status" value="1"/>
</dbReference>